<reference evidence="2 3" key="1">
    <citation type="journal article" date="2023" name="Plants (Basel)">
        <title>Bridging the Gap: Combining Genomics and Transcriptomics Approaches to Understand Stylosanthes scabra, an Orphan Legume from the Brazilian Caatinga.</title>
        <authorList>
            <person name="Ferreira-Neto J.R.C."/>
            <person name="da Silva M.D."/>
            <person name="Binneck E."/>
            <person name="de Melo N.F."/>
            <person name="da Silva R.H."/>
            <person name="de Melo A.L.T.M."/>
            <person name="Pandolfi V."/>
            <person name="Bustamante F.O."/>
            <person name="Brasileiro-Vidal A.C."/>
            <person name="Benko-Iseppon A.M."/>
        </authorList>
    </citation>
    <scope>NUCLEOTIDE SEQUENCE [LARGE SCALE GENOMIC DNA]</scope>
    <source>
        <tissue evidence="2">Leaves</tissue>
    </source>
</reference>
<evidence type="ECO:0000313" key="2">
    <source>
        <dbReference type="EMBL" id="MED6196181.1"/>
    </source>
</evidence>
<accession>A0ABU6XG94</accession>
<comment type="caution">
    <text evidence="2">The sequence shown here is derived from an EMBL/GenBank/DDBJ whole genome shotgun (WGS) entry which is preliminary data.</text>
</comment>
<feature type="region of interest" description="Disordered" evidence="1">
    <location>
        <begin position="1"/>
        <end position="26"/>
    </location>
</feature>
<name>A0ABU6XG94_9FABA</name>
<feature type="non-terminal residue" evidence="2">
    <location>
        <position position="52"/>
    </location>
</feature>
<feature type="compositionally biased region" description="Basic and acidic residues" evidence="1">
    <location>
        <begin position="12"/>
        <end position="26"/>
    </location>
</feature>
<dbReference type="Proteomes" id="UP001341840">
    <property type="component" value="Unassembled WGS sequence"/>
</dbReference>
<organism evidence="2 3">
    <name type="scientific">Stylosanthes scabra</name>
    <dbReference type="NCBI Taxonomy" id="79078"/>
    <lineage>
        <taxon>Eukaryota</taxon>
        <taxon>Viridiplantae</taxon>
        <taxon>Streptophyta</taxon>
        <taxon>Embryophyta</taxon>
        <taxon>Tracheophyta</taxon>
        <taxon>Spermatophyta</taxon>
        <taxon>Magnoliopsida</taxon>
        <taxon>eudicotyledons</taxon>
        <taxon>Gunneridae</taxon>
        <taxon>Pentapetalae</taxon>
        <taxon>rosids</taxon>
        <taxon>fabids</taxon>
        <taxon>Fabales</taxon>
        <taxon>Fabaceae</taxon>
        <taxon>Papilionoideae</taxon>
        <taxon>50 kb inversion clade</taxon>
        <taxon>dalbergioids sensu lato</taxon>
        <taxon>Dalbergieae</taxon>
        <taxon>Pterocarpus clade</taxon>
        <taxon>Stylosanthes</taxon>
    </lineage>
</organism>
<feature type="non-terminal residue" evidence="2">
    <location>
        <position position="1"/>
    </location>
</feature>
<dbReference type="EMBL" id="JASCZI010211720">
    <property type="protein sequence ID" value="MED6196181.1"/>
    <property type="molecule type" value="Genomic_DNA"/>
</dbReference>
<feature type="compositionally biased region" description="Polar residues" evidence="1">
    <location>
        <begin position="1"/>
        <end position="11"/>
    </location>
</feature>
<keyword evidence="3" id="KW-1185">Reference proteome</keyword>
<evidence type="ECO:0000256" key="1">
    <source>
        <dbReference type="SAM" id="MobiDB-lite"/>
    </source>
</evidence>
<sequence length="52" mass="5734">VAVLNNENHQTVPKERSKEHVLVNKGEKVIDDNAPLEEDIDILLGGSDPENT</sequence>
<gene>
    <name evidence="2" type="ORF">PIB30_044994</name>
</gene>
<protein>
    <submittedName>
        <fullName evidence="2">Uncharacterized protein</fullName>
    </submittedName>
</protein>
<proteinExistence type="predicted"/>
<evidence type="ECO:0000313" key="3">
    <source>
        <dbReference type="Proteomes" id="UP001341840"/>
    </source>
</evidence>